<evidence type="ECO:0000256" key="13">
    <source>
        <dbReference type="ARBA" id="ARBA00049645"/>
    </source>
</evidence>
<sequence>MSSSPTDSVTQQAADTPPTDTPVRPFDPVDISPKAFWALSAEERDVSFAELRQRAPVSWQPPAESDLAPPGIPGFWAVTTHELIREVSTHPELFCSGQGIQLEDVPDEFLEAASSFLAMDGPRHLTFRRLMSASFTPKQVKRIEEQIRERAATIVDEFLAKGEGDWVENVSKQMPMHTFYDMVGLPQDRREEAAHYADELAGWNDPDIAAGRTAAEVMNDALVGNLSIGLDFAEATRACPRDDIWSNLVSAQVDGRDLTDDELASMFVLMSFAGNDTTRTTLSLGVKAFVDNPDQVAYLLEDFDGRIDAAIDEVLRWVTPVMTFRRTATQDTVLGGRQIRKGEWVVMIYSSGNRDDTAFTDPWTFDISRKPNQHVAFGGGGPHYCLGAFLARMQIRHMLDQILHRLPDLRLDAPDMLVSNFAAAVKRMHAGAGCPVQH</sequence>
<evidence type="ECO:0000256" key="12">
    <source>
        <dbReference type="ARBA" id="ARBA00023221"/>
    </source>
</evidence>
<dbReference type="PRINTS" id="PR00359">
    <property type="entry name" value="BP450"/>
</dbReference>
<evidence type="ECO:0000256" key="14">
    <source>
        <dbReference type="ARBA" id="ARBA00070775"/>
    </source>
</evidence>
<gene>
    <name evidence="19" type="ORF">SAMN02799620_05939</name>
</gene>
<comment type="pathway">
    <text evidence="13">Steroid metabolism; cholesterol degradation.</text>
</comment>
<dbReference type="Proteomes" id="UP000199707">
    <property type="component" value="Unassembled WGS sequence"/>
</dbReference>
<dbReference type="PANTHER" id="PTHR46696:SF4">
    <property type="entry name" value="BIOTIN BIOSYNTHESIS CYTOCHROME P450"/>
    <property type="match status" value="1"/>
</dbReference>
<dbReference type="GO" id="GO:0005506">
    <property type="term" value="F:iron ion binding"/>
    <property type="evidence" value="ECO:0007669"/>
    <property type="project" value="InterPro"/>
</dbReference>
<comment type="cofactor">
    <cofactor evidence="1">
        <name>heme</name>
        <dbReference type="ChEBI" id="CHEBI:30413"/>
    </cofactor>
</comment>
<evidence type="ECO:0000256" key="8">
    <source>
        <dbReference type="ARBA" id="ARBA00023004"/>
    </source>
</evidence>
<keyword evidence="12" id="KW-0753">Steroid metabolism</keyword>
<dbReference type="GO" id="GO:0006707">
    <property type="term" value="P:cholesterol catabolic process"/>
    <property type="evidence" value="ECO:0007669"/>
    <property type="project" value="TreeGrafter"/>
</dbReference>
<keyword evidence="5" id="KW-0479">Metal-binding</keyword>
<evidence type="ECO:0000256" key="5">
    <source>
        <dbReference type="ARBA" id="ARBA00022723"/>
    </source>
</evidence>
<accession>A0A1G4X0R7</accession>
<evidence type="ECO:0000256" key="1">
    <source>
        <dbReference type="ARBA" id="ARBA00001971"/>
    </source>
</evidence>
<evidence type="ECO:0000256" key="15">
    <source>
        <dbReference type="ARBA" id="ARBA00079588"/>
    </source>
</evidence>
<evidence type="ECO:0000256" key="6">
    <source>
        <dbReference type="ARBA" id="ARBA00022963"/>
    </source>
</evidence>
<keyword evidence="11" id="KW-1207">Sterol metabolism</keyword>
<evidence type="ECO:0000256" key="9">
    <source>
        <dbReference type="ARBA" id="ARBA00023033"/>
    </source>
</evidence>
<evidence type="ECO:0000256" key="18">
    <source>
        <dbReference type="SAM" id="MobiDB-lite"/>
    </source>
</evidence>
<dbReference type="CDD" id="cd11033">
    <property type="entry name" value="CYP142-like"/>
    <property type="match status" value="1"/>
</dbReference>
<keyword evidence="3" id="KW-0153">Cholesterol metabolism</keyword>
<keyword evidence="10" id="KW-0443">Lipid metabolism</keyword>
<dbReference type="STRING" id="1502745.SAMN02799620_05939"/>
<dbReference type="RefSeq" id="WP_412973592.1">
    <property type="nucleotide sequence ID" value="NZ_FMUB01000017.1"/>
</dbReference>
<dbReference type="FunFam" id="1.10.630.10:FF:000018">
    <property type="entry name" value="Cytochrome P450 monooxygenase"/>
    <property type="match status" value="1"/>
</dbReference>
<evidence type="ECO:0000313" key="19">
    <source>
        <dbReference type="EMBL" id="SCX33383.1"/>
    </source>
</evidence>
<comment type="similarity">
    <text evidence="2">Belongs to the cytochrome P450 family.</text>
</comment>
<evidence type="ECO:0000256" key="3">
    <source>
        <dbReference type="ARBA" id="ARBA00022548"/>
    </source>
</evidence>
<dbReference type="AlphaFoldDB" id="A0A1G4X0R7"/>
<feature type="compositionally biased region" description="Polar residues" evidence="18">
    <location>
        <begin position="1"/>
        <end position="14"/>
    </location>
</feature>
<name>A0A1G4X0R7_9MYCO</name>
<evidence type="ECO:0000256" key="2">
    <source>
        <dbReference type="ARBA" id="ARBA00010617"/>
    </source>
</evidence>
<proteinExistence type="inferred from homology"/>
<evidence type="ECO:0000256" key="11">
    <source>
        <dbReference type="ARBA" id="ARBA00023166"/>
    </source>
</evidence>
<dbReference type="GO" id="GO:0036199">
    <property type="term" value="F:cholest-4-en-3-one 26-monooxygenase activity"/>
    <property type="evidence" value="ECO:0007669"/>
    <property type="project" value="TreeGrafter"/>
</dbReference>
<protein>
    <recommendedName>
        <fullName evidence="14">Steroid C26-monooxygenase</fullName>
    </recommendedName>
    <alternativeName>
        <fullName evidence="15">Cholest-4-en-3-one C26-monooxygenase</fullName>
    </alternativeName>
    <alternativeName>
        <fullName evidence="17">Cholesterol C26-monooxygenase</fullName>
    </alternativeName>
    <alternativeName>
        <fullName evidence="16">Steroid C27-monooxygenase</fullName>
    </alternativeName>
</protein>
<evidence type="ECO:0000313" key="20">
    <source>
        <dbReference type="Proteomes" id="UP000199707"/>
    </source>
</evidence>
<dbReference type="Pfam" id="PF00067">
    <property type="entry name" value="p450"/>
    <property type="match status" value="1"/>
</dbReference>
<keyword evidence="4" id="KW-0349">Heme</keyword>
<evidence type="ECO:0000256" key="17">
    <source>
        <dbReference type="ARBA" id="ARBA00083909"/>
    </source>
</evidence>
<dbReference type="GO" id="GO:0008395">
    <property type="term" value="F:steroid hydroxylase activity"/>
    <property type="evidence" value="ECO:0007669"/>
    <property type="project" value="TreeGrafter"/>
</dbReference>
<dbReference type="InterPro" id="IPR036396">
    <property type="entry name" value="Cyt_P450_sf"/>
</dbReference>
<keyword evidence="8" id="KW-0408">Iron</keyword>
<dbReference type="GO" id="GO:0020037">
    <property type="term" value="F:heme binding"/>
    <property type="evidence" value="ECO:0007669"/>
    <property type="project" value="InterPro"/>
</dbReference>
<organism evidence="19 20">
    <name type="scientific">Mycolicibacterium fluoranthenivorans</name>
    <dbReference type="NCBI Taxonomy" id="258505"/>
    <lineage>
        <taxon>Bacteria</taxon>
        <taxon>Bacillati</taxon>
        <taxon>Actinomycetota</taxon>
        <taxon>Actinomycetes</taxon>
        <taxon>Mycobacteriales</taxon>
        <taxon>Mycobacteriaceae</taxon>
        <taxon>Mycolicibacterium</taxon>
    </lineage>
</organism>
<keyword evidence="9" id="KW-0503">Monooxygenase</keyword>
<dbReference type="EMBL" id="FMUB01000017">
    <property type="protein sequence ID" value="SCX33383.1"/>
    <property type="molecule type" value="Genomic_DNA"/>
</dbReference>
<dbReference type="PANTHER" id="PTHR46696">
    <property type="entry name" value="P450, PUTATIVE (EUROFUNG)-RELATED"/>
    <property type="match status" value="1"/>
</dbReference>
<evidence type="ECO:0000256" key="4">
    <source>
        <dbReference type="ARBA" id="ARBA00022617"/>
    </source>
</evidence>
<dbReference type="Gene3D" id="1.10.630.10">
    <property type="entry name" value="Cytochrome P450"/>
    <property type="match status" value="1"/>
</dbReference>
<keyword evidence="7" id="KW-0560">Oxidoreductase</keyword>
<evidence type="ECO:0000256" key="10">
    <source>
        <dbReference type="ARBA" id="ARBA00023098"/>
    </source>
</evidence>
<evidence type="ECO:0000256" key="16">
    <source>
        <dbReference type="ARBA" id="ARBA00082981"/>
    </source>
</evidence>
<dbReference type="InterPro" id="IPR001128">
    <property type="entry name" value="Cyt_P450"/>
</dbReference>
<keyword evidence="6" id="KW-0442">Lipid degradation</keyword>
<dbReference type="InterPro" id="IPR002397">
    <property type="entry name" value="Cyt_P450_B"/>
</dbReference>
<reference evidence="20" key="1">
    <citation type="submission" date="2016-10" db="EMBL/GenBank/DDBJ databases">
        <authorList>
            <person name="Varghese N."/>
            <person name="Submissions S."/>
        </authorList>
    </citation>
    <scope>NUCLEOTIDE SEQUENCE [LARGE SCALE GENOMIC DNA]</scope>
    <source>
        <strain evidence="20">UNC267MFSha1.1M11</strain>
    </source>
</reference>
<evidence type="ECO:0000256" key="7">
    <source>
        <dbReference type="ARBA" id="ARBA00023002"/>
    </source>
</evidence>
<dbReference type="SUPFAM" id="SSF48264">
    <property type="entry name" value="Cytochrome P450"/>
    <property type="match status" value="1"/>
</dbReference>
<feature type="region of interest" description="Disordered" evidence="18">
    <location>
        <begin position="1"/>
        <end position="28"/>
    </location>
</feature>